<feature type="compositionally biased region" description="Polar residues" evidence="1">
    <location>
        <begin position="66"/>
        <end position="82"/>
    </location>
</feature>
<reference evidence="2" key="1">
    <citation type="submission" date="2018-02" db="EMBL/GenBank/DDBJ databases">
        <title>Rhizophora mucronata_Transcriptome.</title>
        <authorList>
            <person name="Meera S.P."/>
            <person name="Sreeshan A."/>
            <person name="Augustine A."/>
        </authorList>
    </citation>
    <scope>NUCLEOTIDE SEQUENCE</scope>
    <source>
        <tissue evidence="2">Leaf</tissue>
    </source>
</reference>
<dbReference type="PANTHER" id="PTHR35306:SF1">
    <property type="entry name" value="VQ DOMAIN-CONTAINING PROTEIN"/>
    <property type="match status" value="1"/>
</dbReference>
<feature type="region of interest" description="Disordered" evidence="1">
    <location>
        <begin position="63"/>
        <end position="82"/>
    </location>
</feature>
<dbReference type="PANTHER" id="PTHR35306">
    <property type="entry name" value="BNAA03G57290D PROTEIN"/>
    <property type="match status" value="1"/>
</dbReference>
<dbReference type="EMBL" id="GGEC01036241">
    <property type="protein sequence ID" value="MBX16725.1"/>
    <property type="molecule type" value="Transcribed_RNA"/>
</dbReference>
<dbReference type="GO" id="GO:0016071">
    <property type="term" value="P:mRNA metabolic process"/>
    <property type="evidence" value="ECO:0007669"/>
    <property type="project" value="UniProtKB-ARBA"/>
</dbReference>
<organism evidence="2">
    <name type="scientific">Rhizophora mucronata</name>
    <name type="common">Asiatic mangrove</name>
    <dbReference type="NCBI Taxonomy" id="61149"/>
    <lineage>
        <taxon>Eukaryota</taxon>
        <taxon>Viridiplantae</taxon>
        <taxon>Streptophyta</taxon>
        <taxon>Embryophyta</taxon>
        <taxon>Tracheophyta</taxon>
        <taxon>Spermatophyta</taxon>
        <taxon>Magnoliopsida</taxon>
        <taxon>eudicotyledons</taxon>
        <taxon>Gunneridae</taxon>
        <taxon>Pentapetalae</taxon>
        <taxon>rosids</taxon>
        <taxon>fabids</taxon>
        <taxon>Malpighiales</taxon>
        <taxon>Rhizophoraceae</taxon>
        <taxon>Rhizophora</taxon>
    </lineage>
</organism>
<sequence length="211" mass="23068">METLVVAQHGNQDYSRIKSNGPAQFLSSPSKQFREINCRTFQSGAGILPTPFKDSTTPLTKCLPSSPKTPSSAIRPNTSPLSVGSPCHKAALKSSSIPINIKFLKREARFNKELCISDENFPFSERWAGPAYSNSPPPSSLPIPKFSMRAKRTTSLELPVSDCGVKVHPVAKSAPASPTRDYNPPSKNLFLSTDRATKTLRRILNLNLADE</sequence>
<dbReference type="AlphaFoldDB" id="A0A2P2LFI0"/>
<dbReference type="InterPro" id="IPR028322">
    <property type="entry name" value="PNRC-like_rgn"/>
</dbReference>
<dbReference type="EMBL" id="GGEC01036243">
    <property type="protein sequence ID" value="MBX16727.1"/>
    <property type="molecule type" value="Transcribed_RNA"/>
</dbReference>
<protein>
    <submittedName>
        <fullName evidence="2">Uncharacterized protein MANES_05G079900</fullName>
    </submittedName>
</protein>
<dbReference type="EMBL" id="GGEC01036242">
    <property type="protein sequence ID" value="MBX16726.1"/>
    <property type="molecule type" value="Transcribed_RNA"/>
</dbReference>
<proteinExistence type="predicted"/>
<accession>A0A2P2LFI0</accession>
<evidence type="ECO:0000313" key="2">
    <source>
        <dbReference type="EMBL" id="MBX16726.1"/>
    </source>
</evidence>
<dbReference type="Pfam" id="PF15365">
    <property type="entry name" value="PNRC"/>
    <property type="match status" value="1"/>
</dbReference>
<evidence type="ECO:0000256" key="1">
    <source>
        <dbReference type="SAM" id="MobiDB-lite"/>
    </source>
</evidence>
<name>A0A2P2LFI0_RHIMU</name>